<feature type="region of interest" description="Disordered" evidence="1">
    <location>
        <begin position="242"/>
        <end position="262"/>
    </location>
</feature>
<gene>
    <name evidence="2" type="ORF">AFUS01_LOCUS4989</name>
</gene>
<dbReference type="PANTHER" id="PTHR47331">
    <property type="entry name" value="PHD-TYPE DOMAIN-CONTAINING PROTEIN"/>
    <property type="match status" value="1"/>
</dbReference>
<dbReference type="InterPro" id="IPR005312">
    <property type="entry name" value="DUF1759"/>
</dbReference>
<dbReference type="EMBL" id="CAJVCH010031620">
    <property type="protein sequence ID" value="CAG7710012.1"/>
    <property type="molecule type" value="Genomic_DNA"/>
</dbReference>
<keyword evidence="3" id="KW-1185">Reference proteome</keyword>
<feature type="compositionally biased region" description="Low complexity" evidence="1">
    <location>
        <begin position="247"/>
        <end position="262"/>
    </location>
</feature>
<name>A0A8J2NV22_9HEXA</name>
<sequence length="677" mass="76579">MALEHLIRARSTINSKVLLVQKCVAGHGSSPLSQGMIRTYIEDLKNYESKLDTNLEKISKEVDDANMTSHEKKYLMIIHKIATTKGDLENMKVDDKSLTDAERLQYLIRCLNGPPKDTVKNFPINNASFIPALKRLKDNYSNPRLLVHDNIEKFLGLPQLTAESAPALQKMIDQTYQGISVLRNEGQPADQWGTFLTHIIIKKLDLKSRELYKSQQAATEVPSYDDLIKFLKKRVGSLRMLSSTAPKSTKQTTNTKSKSVSSNVTMGKRTTWRFTNAPSSCPCPLPTERPCFHHQLTALVLPTVTGLLPSATCTPTMWNHLTYLHLADPQWFKSDKIDLLIGSDLYYNVLQTGHMPSVSGSPVALLTSFGWILGGPVEEEMSTEVVTSHVVQVGVEDILRKFWELEEVPTTMATSKEAELCEEQFLQTVRREPDGRFTVRLPFKSNAMLSSTYDLALRRLKSMEARFASQPIIRQQYQRFMDEYEVLGHMEQVPHQHCDGQTKNTFYLPHHGVVRPDSSSTKLRVVFDGSAHGKCGSSLNDTLMVGPKIQQDLIPILIRFRVHLIALKADIEKMYRQVLVCPDDRDFQRILWREQPDQPVKIFRLKTVTYGTASAPYQAIRCLKQLALEEKNNFPDVYEVALTDFYVDDLLTGADTHATAVNLYSRMTSLLAKGGFP</sequence>
<evidence type="ECO:0008006" key="4">
    <source>
        <dbReference type="Google" id="ProtNLM"/>
    </source>
</evidence>
<comment type="caution">
    <text evidence="2">The sequence shown here is derived from an EMBL/GenBank/DDBJ whole genome shotgun (WGS) entry which is preliminary data.</text>
</comment>
<evidence type="ECO:0000256" key="1">
    <source>
        <dbReference type="SAM" id="MobiDB-lite"/>
    </source>
</evidence>
<organism evidence="2 3">
    <name type="scientific">Allacma fusca</name>
    <dbReference type="NCBI Taxonomy" id="39272"/>
    <lineage>
        <taxon>Eukaryota</taxon>
        <taxon>Metazoa</taxon>
        <taxon>Ecdysozoa</taxon>
        <taxon>Arthropoda</taxon>
        <taxon>Hexapoda</taxon>
        <taxon>Collembola</taxon>
        <taxon>Symphypleona</taxon>
        <taxon>Sminthuridae</taxon>
        <taxon>Allacma</taxon>
    </lineage>
</organism>
<dbReference type="Proteomes" id="UP000708208">
    <property type="component" value="Unassembled WGS sequence"/>
</dbReference>
<reference evidence="2" key="1">
    <citation type="submission" date="2021-06" db="EMBL/GenBank/DDBJ databases">
        <authorList>
            <person name="Hodson N. C."/>
            <person name="Mongue J. A."/>
            <person name="Jaron S. K."/>
        </authorList>
    </citation>
    <scope>NUCLEOTIDE SEQUENCE</scope>
</reference>
<protein>
    <recommendedName>
        <fullName evidence="4">Peptidase aspartic putative domain-containing protein</fullName>
    </recommendedName>
</protein>
<accession>A0A8J2NV22</accession>
<dbReference type="Pfam" id="PF03564">
    <property type="entry name" value="DUF1759"/>
    <property type="match status" value="1"/>
</dbReference>
<evidence type="ECO:0000313" key="2">
    <source>
        <dbReference type="EMBL" id="CAG7710012.1"/>
    </source>
</evidence>
<proteinExistence type="predicted"/>
<dbReference type="AlphaFoldDB" id="A0A8J2NV22"/>
<evidence type="ECO:0000313" key="3">
    <source>
        <dbReference type="Proteomes" id="UP000708208"/>
    </source>
</evidence>
<dbReference type="OrthoDB" id="5920040at2759"/>
<dbReference type="PANTHER" id="PTHR47331:SF1">
    <property type="entry name" value="GAG-LIKE PROTEIN"/>
    <property type="match status" value="1"/>
</dbReference>